<dbReference type="AlphaFoldDB" id="A0A523QMT2"/>
<dbReference type="EMBL" id="SOKU01000008">
    <property type="protein sequence ID" value="TES87139.1"/>
    <property type="molecule type" value="Genomic_DNA"/>
</dbReference>
<feature type="transmembrane region" description="Helical" evidence="1">
    <location>
        <begin position="20"/>
        <end position="39"/>
    </location>
</feature>
<accession>A0A523QMT2</accession>
<keyword evidence="1" id="KW-0472">Membrane</keyword>
<evidence type="ECO:0000313" key="2">
    <source>
        <dbReference type="EMBL" id="TES87139.1"/>
    </source>
</evidence>
<dbReference type="Gene3D" id="2.30.30.40">
    <property type="entry name" value="SH3 Domains"/>
    <property type="match status" value="1"/>
</dbReference>
<keyword evidence="1" id="KW-0812">Transmembrane</keyword>
<dbReference type="Proteomes" id="UP000320781">
    <property type="component" value="Unassembled WGS sequence"/>
</dbReference>
<gene>
    <name evidence="2" type="ORF">E3J95_00175</name>
</gene>
<evidence type="ECO:0008006" key="4">
    <source>
        <dbReference type="Google" id="ProtNLM"/>
    </source>
</evidence>
<protein>
    <recommendedName>
        <fullName evidence="4">SH3 domain-containing protein</fullName>
    </recommendedName>
</protein>
<organism evidence="2 3">
    <name type="scientific">Aerophobetes bacterium</name>
    <dbReference type="NCBI Taxonomy" id="2030807"/>
    <lineage>
        <taxon>Bacteria</taxon>
        <taxon>Candidatus Aerophobota</taxon>
    </lineage>
</organism>
<name>A0A523QMT2_UNCAE</name>
<sequence length="114" mass="12716">MKVNRWEKERFREANKSSLLLAGIMGILLVVLLVIYLSIPRVPSGPSQSRPEPEPMATGTVRAVRENFRLSPNGTKIGELIQGAELKVLEDRGAWIKVQVEGWLWKDSTSLSSS</sequence>
<comment type="caution">
    <text evidence="2">The sequence shown here is derived from an EMBL/GenBank/DDBJ whole genome shotgun (WGS) entry which is preliminary data.</text>
</comment>
<evidence type="ECO:0000256" key="1">
    <source>
        <dbReference type="SAM" id="Phobius"/>
    </source>
</evidence>
<proteinExistence type="predicted"/>
<evidence type="ECO:0000313" key="3">
    <source>
        <dbReference type="Proteomes" id="UP000320781"/>
    </source>
</evidence>
<keyword evidence="1" id="KW-1133">Transmembrane helix</keyword>
<reference evidence="2 3" key="1">
    <citation type="submission" date="2019-03" db="EMBL/GenBank/DDBJ databases">
        <title>Metabolic potential of uncultured bacteria and archaea associated with petroleum seepage in deep-sea sediments.</title>
        <authorList>
            <person name="Dong X."/>
            <person name="Hubert C."/>
        </authorList>
    </citation>
    <scope>NUCLEOTIDE SEQUENCE [LARGE SCALE GENOMIC DNA]</scope>
    <source>
        <strain evidence="2">E44_bin92</strain>
    </source>
</reference>